<dbReference type="InterPro" id="IPR049245">
    <property type="entry name" value="DUF6880"/>
</dbReference>
<dbReference type="OrthoDB" id="3677745at2"/>
<organism evidence="1 2">
    <name type="scientific">Mycobacterium riyadhense</name>
    <dbReference type="NCBI Taxonomy" id="486698"/>
    <lineage>
        <taxon>Bacteria</taxon>
        <taxon>Bacillati</taxon>
        <taxon>Actinomycetota</taxon>
        <taxon>Actinomycetes</taxon>
        <taxon>Mycobacteriales</taxon>
        <taxon>Mycobacteriaceae</taxon>
        <taxon>Mycobacterium</taxon>
    </lineage>
</organism>
<dbReference type="AlphaFoldDB" id="A0A1X2CFY7"/>
<dbReference type="Proteomes" id="UP000193087">
    <property type="component" value="Unassembled WGS sequence"/>
</dbReference>
<comment type="caution">
    <text evidence="1">The sequence shown here is derived from an EMBL/GenBank/DDBJ whole genome shotgun (WGS) entry which is preliminary data.</text>
</comment>
<reference evidence="1 2" key="1">
    <citation type="submission" date="2016-01" db="EMBL/GenBank/DDBJ databases">
        <title>The new phylogeny of the genus Mycobacterium.</title>
        <authorList>
            <person name="Tarcisio F."/>
            <person name="Conor M."/>
            <person name="Antonella G."/>
            <person name="Elisabetta G."/>
            <person name="Giulia F.S."/>
            <person name="Sara T."/>
            <person name="Anna F."/>
            <person name="Clotilde B."/>
            <person name="Roberto B."/>
            <person name="Veronica D.S."/>
            <person name="Fabio R."/>
            <person name="Monica P."/>
            <person name="Olivier J."/>
            <person name="Enrico T."/>
            <person name="Nicola S."/>
        </authorList>
    </citation>
    <scope>NUCLEOTIDE SEQUENCE [LARGE SCALE GENOMIC DNA]</scope>
    <source>
        <strain evidence="1 2">DSM 45176</strain>
    </source>
</reference>
<dbReference type="STRING" id="486698.AWC22_23060"/>
<dbReference type="Pfam" id="PF21810">
    <property type="entry name" value="DUF6880"/>
    <property type="match status" value="1"/>
</dbReference>
<proteinExistence type="predicted"/>
<accession>A0A1X2CFY7</accession>
<dbReference type="EMBL" id="LQPQ01000117">
    <property type="protein sequence ID" value="ORW74810.1"/>
    <property type="molecule type" value="Genomic_DNA"/>
</dbReference>
<keyword evidence="2" id="KW-1185">Reference proteome</keyword>
<evidence type="ECO:0000313" key="1">
    <source>
        <dbReference type="EMBL" id="ORW74810.1"/>
    </source>
</evidence>
<protein>
    <submittedName>
        <fullName evidence="1">Uncharacterized protein</fullName>
    </submittedName>
</protein>
<gene>
    <name evidence="1" type="ORF">AWC22_23060</name>
</gene>
<sequence>MHVALDILEAALPTADPAEAYSVTHKALGSAIKVIAVADDSSGIIGDACRRLLDLHPKLAAAANVAAAKLIDWMMTFQFDGDVDYFTLDPVAYAPALGEAGMITYRRQLMQIEADLGQRPSQADRRASRHSHEWFTIEWNARRLAVLDRDIDAIIATHARDRRVAAWLQETAEAFEEIGQTDLAIDWAKQATDFDDGHQSRRAADYWCSLLDQHRPHEALHARVRVFRRWPSATTAAHLRAAAGASWPDYRAEVTTTLAAHPRHAVMFALHTLKDVEFAWDLAHSMALADDPTWSELVKAYERIDPLAVLPVLQRLVEGELVVARPQNYRLAARRLAKMRRLAAGSDHAQAVDTVVAQLRETHSRRPRLQQEFNRAGLP</sequence>
<evidence type="ECO:0000313" key="2">
    <source>
        <dbReference type="Proteomes" id="UP000193087"/>
    </source>
</evidence>
<name>A0A1X2CFY7_9MYCO</name>